<dbReference type="RefSeq" id="WP_091279226.1">
    <property type="nucleotide sequence ID" value="NZ_FAOZ01000013.1"/>
</dbReference>
<dbReference type="Pfam" id="PF02668">
    <property type="entry name" value="TauD"/>
    <property type="match status" value="1"/>
</dbReference>
<dbReference type="InterPro" id="IPR042098">
    <property type="entry name" value="TauD-like_sf"/>
</dbReference>
<evidence type="ECO:0000256" key="4">
    <source>
        <dbReference type="ARBA" id="ARBA00022964"/>
    </source>
</evidence>
<dbReference type="InterPro" id="IPR051178">
    <property type="entry name" value="TfdA_dioxygenase"/>
</dbReference>
<evidence type="ECO:0000313" key="9">
    <source>
        <dbReference type="Proteomes" id="UP000198802"/>
    </source>
</evidence>
<protein>
    <submittedName>
        <fullName evidence="8">Taurine dioxygenase, alpha-ketoglutarate-dependent</fullName>
    </submittedName>
</protein>
<dbReference type="AlphaFoldDB" id="A0A0S4QPM9"/>
<evidence type="ECO:0000256" key="5">
    <source>
        <dbReference type="ARBA" id="ARBA00023002"/>
    </source>
</evidence>
<evidence type="ECO:0000256" key="2">
    <source>
        <dbReference type="ARBA" id="ARBA00005896"/>
    </source>
</evidence>
<dbReference type="PANTHER" id="PTHR43779">
    <property type="entry name" value="DIOXYGENASE RV0097-RELATED"/>
    <property type="match status" value="1"/>
</dbReference>
<accession>A0A0S4QPM9</accession>
<organism evidence="8 9">
    <name type="scientific">Parafrankia irregularis</name>
    <dbReference type="NCBI Taxonomy" id="795642"/>
    <lineage>
        <taxon>Bacteria</taxon>
        <taxon>Bacillati</taxon>
        <taxon>Actinomycetota</taxon>
        <taxon>Actinomycetes</taxon>
        <taxon>Frankiales</taxon>
        <taxon>Frankiaceae</taxon>
        <taxon>Parafrankia</taxon>
    </lineage>
</organism>
<gene>
    <name evidence="8" type="ORF">Ga0074812_11366</name>
</gene>
<dbReference type="InterPro" id="IPR003819">
    <property type="entry name" value="TauD/TfdA-like"/>
</dbReference>
<proteinExistence type="inferred from homology"/>
<dbReference type="SUPFAM" id="SSF51197">
    <property type="entry name" value="Clavaminate synthase-like"/>
    <property type="match status" value="1"/>
</dbReference>
<evidence type="ECO:0000256" key="1">
    <source>
        <dbReference type="ARBA" id="ARBA00001954"/>
    </source>
</evidence>
<evidence type="ECO:0000313" key="8">
    <source>
        <dbReference type="EMBL" id="CUU57568.1"/>
    </source>
</evidence>
<dbReference type="EMBL" id="FAOZ01000013">
    <property type="protein sequence ID" value="CUU57568.1"/>
    <property type="molecule type" value="Genomic_DNA"/>
</dbReference>
<dbReference type="Proteomes" id="UP000198802">
    <property type="component" value="Unassembled WGS sequence"/>
</dbReference>
<dbReference type="GO" id="GO:0046872">
    <property type="term" value="F:metal ion binding"/>
    <property type="evidence" value="ECO:0007669"/>
    <property type="project" value="UniProtKB-KW"/>
</dbReference>
<reference evidence="9" key="1">
    <citation type="submission" date="2015-11" db="EMBL/GenBank/DDBJ databases">
        <authorList>
            <person name="Varghese N."/>
        </authorList>
    </citation>
    <scope>NUCLEOTIDE SEQUENCE [LARGE SCALE GENOMIC DNA]</scope>
    <source>
        <strain evidence="9">DSM 45899</strain>
    </source>
</reference>
<evidence type="ECO:0000256" key="3">
    <source>
        <dbReference type="ARBA" id="ARBA00022723"/>
    </source>
</evidence>
<dbReference type="PANTHER" id="PTHR43779:SF3">
    <property type="entry name" value="(3R)-3-[(CARBOXYMETHYL)AMINO]FATTY ACID OXYGENASE_DECARBOXYLASE"/>
    <property type="match status" value="1"/>
</dbReference>
<comment type="cofactor">
    <cofactor evidence="1">
        <name>Fe(2+)</name>
        <dbReference type="ChEBI" id="CHEBI:29033"/>
    </cofactor>
</comment>
<comment type="similarity">
    <text evidence="2">Belongs to the TfdA dioxygenase family.</text>
</comment>
<sequence length="277" mass="30371">MAVTVSAISPEVGVEVAGLAGHQLVDPVAAAQCQALLEKHGVVVYRELNIDDADLVAFSRLLGTVVVAPTGGIDGLPEVSKITLDPAESVLAAYRRGTFFWHIDGANDELPQKATLLTARQVSDEGGDTEFANTYAAYDALTDEEKAQFATLRVVHSFAASQRLAEPDASEKTRALWARVPSREHPLVWTRRSGRKSLLVGVTASHVVGWPEEESRALLDRLLAWSTEPRFVLRHHWRPGDLVIWDNTGMLHRAIPYTATSRRLMHRTTLVGEEVVA</sequence>
<keyword evidence="5" id="KW-0560">Oxidoreductase</keyword>
<dbReference type="GO" id="GO:0051213">
    <property type="term" value="F:dioxygenase activity"/>
    <property type="evidence" value="ECO:0007669"/>
    <property type="project" value="UniProtKB-KW"/>
</dbReference>
<dbReference type="Gene3D" id="3.60.130.10">
    <property type="entry name" value="Clavaminate synthase-like"/>
    <property type="match status" value="1"/>
</dbReference>
<keyword evidence="3" id="KW-0479">Metal-binding</keyword>
<evidence type="ECO:0000256" key="6">
    <source>
        <dbReference type="ARBA" id="ARBA00023004"/>
    </source>
</evidence>
<keyword evidence="4 8" id="KW-0223">Dioxygenase</keyword>
<evidence type="ECO:0000259" key="7">
    <source>
        <dbReference type="Pfam" id="PF02668"/>
    </source>
</evidence>
<keyword evidence="9" id="KW-1185">Reference proteome</keyword>
<feature type="domain" description="TauD/TfdA-like" evidence="7">
    <location>
        <begin position="8"/>
        <end position="269"/>
    </location>
</feature>
<keyword evidence="6" id="KW-0408">Iron</keyword>
<name>A0A0S4QPM9_9ACTN</name>